<feature type="region of interest" description="Disordered" evidence="1">
    <location>
        <begin position="476"/>
        <end position="520"/>
    </location>
</feature>
<dbReference type="EMBL" id="JAJGCB010000003">
    <property type="protein sequence ID" value="KAJ8993559.1"/>
    <property type="molecule type" value="Genomic_DNA"/>
</dbReference>
<reference evidence="2" key="1">
    <citation type="submission" date="2023-01" db="EMBL/GenBank/DDBJ databases">
        <title>Exophiala dermititidis isolated from Cystic Fibrosis Patient.</title>
        <authorList>
            <person name="Kurbessoian T."/>
            <person name="Crocker A."/>
            <person name="Murante D."/>
            <person name="Hogan D.A."/>
            <person name="Stajich J.E."/>
        </authorList>
    </citation>
    <scope>NUCLEOTIDE SEQUENCE</scope>
    <source>
        <strain evidence="2">Ex8</strain>
    </source>
</reference>
<name>A0AAN6EZ35_EXODE</name>
<comment type="caution">
    <text evidence="2">The sequence shown here is derived from an EMBL/GenBank/DDBJ whole genome shotgun (WGS) entry which is preliminary data.</text>
</comment>
<sequence length="520" mass="55620">MASVSASSASSAESGTEDSASGNHAAGSAEAANVAADEGSNASNGFPNGDYVTRMLARLSAARRNSLETEATSFDEALARGIAPIAHHPARSPNPLRAPVPSLASVSRPVSLGEAPMPAIAAVRVDTLSTVLFGKDPKFGATAHAIFNITAVPQNASMTDESGADAEQPPAPYLLADNYPGCLVDLEMQTYISGPGVKLAEMGSLTRRSLRPGDQWVNIVYLGVKETSLASRLSTSVRSRGIKGSTNSHNKSTSLSLIDQWLDVLKMDNGKKNEAVIVTAVIKHRHTFMPADTWLETRTSCPLNLSPKYDREAEVREARKGKARARDLEEIYTPETASDLSDAFRHAFVSGVIVPALDPGGENVQLQSTQGVRGPDQLSIRPVDALRLLQHVRETMGFDPNDCTNADLLALNDYYHGILTKEPRAAERNTLVRSVRHRAQTLVKKLSPKKLAMKSTFAHPALTSPLPTTPYMARQAPSGHVVGKTSESEGISRTRSTIEDEEAACADFTKGRPGTPIPPM</sequence>
<evidence type="ECO:0000313" key="2">
    <source>
        <dbReference type="EMBL" id="KAJ8993559.1"/>
    </source>
</evidence>
<feature type="compositionally biased region" description="Low complexity" evidence="1">
    <location>
        <begin position="1"/>
        <end position="40"/>
    </location>
</feature>
<evidence type="ECO:0000313" key="3">
    <source>
        <dbReference type="Proteomes" id="UP001161757"/>
    </source>
</evidence>
<organism evidence="2 3">
    <name type="scientific">Exophiala dermatitidis</name>
    <name type="common">Black yeast-like fungus</name>
    <name type="synonym">Wangiella dermatitidis</name>
    <dbReference type="NCBI Taxonomy" id="5970"/>
    <lineage>
        <taxon>Eukaryota</taxon>
        <taxon>Fungi</taxon>
        <taxon>Dikarya</taxon>
        <taxon>Ascomycota</taxon>
        <taxon>Pezizomycotina</taxon>
        <taxon>Eurotiomycetes</taxon>
        <taxon>Chaetothyriomycetidae</taxon>
        <taxon>Chaetothyriales</taxon>
        <taxon>Herpotrichiellaceae</taxon>
        <taxon>Exophiala</taxon>
    </lineage>
</organism>
<feature type="region of interest" description="Disordered" evidence="1">
    <location>
        <begin position="1"/>
        <end position="47"/>
    </location>
</feature>
<dbReference type="Proteomes" id="UP001161757">
    <property type="component" value="Unassembled WGS sequence"/>
</dbReference>
<feature type="compositionally biased region" description="Basic and acidic residues" evidence="1">
    <location>
        <begin position="486"/>
        <end position="498"/>
    </location>
</feature>
<accession>A0AAN6EZ35</accession>
<proteinExistence type="predicted"/>
<dbReference type="AlphaFoldDB" id="A0AAN6EZ35"/>
<protein>
    <submittedName>
        <fullName evidence="2">Uncharacterized protein</fullName>
    </submittedName>
</protein>
<gene>
    <name evidence="2" type="ORF">HRR80_002067</name>
</gene>
<evidence type="ECO:0000256" key="1">
    <source>
        <dbReference type="SAM" id="MobiDB-lite"/>
    </source>
</evidence>